<feature type="compositionally biased region" description="Low complexity" evidence="1">
    <location>
        <begin position="54"/>
        <end position="63"/>
    </location>
</feature>
<feature type="compositionally biased region" description="Polar residues" evidence="1">
    <location>
        <begin position="1"/>
        <end position="11"/>
    </location>
</feature>
<accession>A0A0H5FUJ9</accession>
<feature type="region of interest" description="Disordered" evidence="1">
    <location>
        <begin position="54"/>
        <end position="73"/>
    </location>
</feature>
<protein>
    <submittedName>
        <fullName evidence="2">Uncharacterized protein</fullName>
    </submittedName>
</protein>
<evidence type="ECO:0000313" key="2">
    <source>
        <dbReference type="EMBL" id="CRX79153.1"/>
    </source>
</evidence>
<organism evidence="2">
    <name type="scientific">Leucosporidium scottii</name>
    <dbReference type="NCBI Taxonomy" id="5278"/>
    <lineage>
        <taxon>Eukaryota</taxon>
        <taxon>Fungi</taxon>
        <taxon>Dikarya</taxon>
        <taxon>Basidiomycota</taxon>
        <taxon>Pucciniomycotina</taxon>
        <taxon>Microbotryomycetes</taxon>
        <taxon>Leucosporidiales</taxon>
        <taxon>Leucosporidium</taxon>
    </lineage>
</organism>
<dbReference type="EMBL" id="LN868509">
    <property type="protein sequence ID" value="CRX79153.1"/>
    <property type="molecule type" value="Genomic_DNA"/>
</dbReference>
<feature type="region of interest" description="Disordered" evidence="1">
    <location>
        <begin position="1"/>
        <end position="35"/>
    </location>
</feature>
<sequence>MTSPRGLSTSFKAGEDKGGAGRRSHYRLGSEREVRPVGGLQEGALACLSLSLSSSSLTPSSRRSPPPFFSKPSLLAPMAPTTFTTASQDMAANPTVNAEKNPAPPGSYLFCTIAQKDVALALVDEEKNPAPPGSYLFCTIA</sequence>
<evidence type="ECO:0000256" key="1">
    <source>
        <dbReference type="SAM" id="MobiDB-lite"/>
    </source>
</evidence>
<proteinExistence type="predicted"/>
<reference evidence="2" key="1">
    <citation type="submission" date="2015-06" db="EMBL/GenBank/DDBJ databases">
        <title>Genetic Architecture Underlying Mating-Type Determination in the Yeast Leucosporidium scottii and the Evolution of Mating Systems in Basidiomycetes.</title>
        <authorList>
            <person name="Maia T.M."/>
            <person name="Lopes S."/>
            <person name="Almeida J.M.G.C.F."/>
            <person name="Rosa L.H."/>
            <person name="Sampaio J.P."/>
            <person name="Goncalves P."/>
            <person name="Coelho M.A."/>
        </authorList>
    </citation>
    <scope>NUCLEOTIDE SEQUENCE</scope>
</reference>
<dbReference type="AlphaFoldDB" id="A0A0H5FUJ9"/>
<name>A0A0H5FUJ9_9BASI</name>